<dbReference type="Pfam" id="PF08241">
    <property type="entry name" value="Methyltransf_11"/>
    <property type="match status" value="1"/>
</dbReference>
<dbReference type="InterPro" id="IPR029063">
    <property type="entry name" value="SAM-dependent_MTases_sf"/>
</dbReference>
<reference evidence="6 7" key="1">
    <citation type="submission" date="2018-08" db="EMBL/GenBank/DDBJ databases">
        <title>Aphanomyces genome sequencing and annotation.</title>
        <authorList>
            <person name="Minardi D."/>
            <person name="Oidtmann B."/>
            <person name="Van Der Giezen M."/>
            <person name="Studholme D.J."/>
        </authorList>
    </citation>
    <scope>NUCLEOTIDE SEQUENCE [LARGE SCALE GENOMIC DNA]</scope>
    <source>
        <strain evidence="6 7">D2</strain>
    </source>
</reference>
<dbReference type="GO" id="GO:0016279">
    <property type="term" value="F:protein-lysine N-methyltransferase activity"/>
    <property type="evidence" value="ECO:0007669"/>
    <property type="project" value="InterPro"/>
</dbReference>
<dbReference type="InterPro" id="IPR026170">
    <property type="entry name" value="FAM173A/B"/>
</dbReference>
<dbReference type="InterPro" id="IPR013216">
    <property type="entry name" value="Methyltransf_11"/>
</dbReference>
<protein>
    <recommendedName>
        <fullName evidence="5">Methyltransferase type 11 domain-containing protein</fullName>
    </recommendedName>
</protein>
<dbReference type="PANTHER" id="PTHR13610:SF11">
    <property type="entry name" value="METHYLTRANSFERASE DOMAIN-CONTAINING PROTEIN"/>
    <property type="match status" value="1"/>
</dbReference>
<comment type="caution">
    <text evidence="6">The sequence shown here is derived from an EMBL/GenBank/DDBJ whole genome shotgun (WGS) entry which is preliminary data.</text>
</comment>
<dbReference type="Proteomes" id="UP000266643">
    <property type="component" value="Unassembled WGS sequence"/>
</dbReference>
<keyword evidence="2" id="KW-0489">Methyltransferase</keyword>
<dbReference type="Gene3D" id="3.40.50.150">
    <property type="entry name" value="Vaccinia Virus protein VP39"/>
    <property type="match status" value="1"/>
</dbReference>
<evidence type="ECO:0000256" key="2">
    <source>
        <dbReference type="ARBA" id="ARBA00022603"/>
    </source>
</evidence>
<proteinExistence type="inferred from homology"/>
<evidence type="ECO:0000256" key="3">
    <source>
        <dbReference type="ARBA" id="ARBA00022679"/>
    </source>
</evidence>
<comment type="similarity">
    <text evidence="1">Belongs to the ANT/ATPSC lysine N-methyltransferase family.</text>
</comment>
<dbReference type="PROSITE" id="PS51257">
    <property type="entry name" value="PROKAR_LIPOPROTEIN"/>
    <property type="match status" value="1"/>
</dbReference>
<evidence type="ECO:0000313" key="6">
    <source>
        <dbReference type="EMBL" id="RHY45337.1"/>
    </source>
</evidence>
<dbReference type="SUPFAM" id="SSF53335">
    <property type="entry name" value="S-adenosyl-L-methionine-dependent methyltransferases"/>
    <property type="match status" value="1"/>
</dbReference>
<accession>A0A397CFD2</accession>
<dbReference type="EMBL" id="QUTD01008658">
    <property type="protein sequence ID" value="RHY45337.1"/>
    <property type="molecule type" value="Genomic_DNA"/>
</dbReference>
<dbReference type="GO" id="GO:1905706">
    <property type="term" value="P:regulation of mitochondrial ATP synthesis coupled proton transport"/>
    <property type="evidence" value="ECO:0007669"/>
    <property type="project" value="TreeGrafter"/>
</dbReference>
<dbReference type="AlphaFoldDB" id="A0A397CFD2"/>
<dbReference type="VEuPathDB" id="FungiDB:H257_16169"/>
<gene>
    <name evidence="6" type="ORF">DYB30_008629</name>
</gene>
<keyword evidence="4" id="KW-0949">S-adenosyl-L-methionine</keyword>
<keyword evidence="3" id="KW-0808">Transferase</keyword>
<evidence type="ECO:0000259" key="5">
    <source>
        <dbReference type="Pfam" id="PF08241"/>
    </source>
</evidence>
<sequence>MDMLRPQKSDVVYDIGCGDARFLVTAAVSTGCTCIGIEYDADLVRRAHLSVEQHHVVDLVSIRHEDATDADFTDATLIFLYLVPKGIQALLPRLIEARARGVKICTNIFSIPSWTPTRTGEFKGTKVHMHDSVCLLVCAAFNAQNRNVEEASFRRVANHHQQAKYTAPEGFPDVPRQYVKPSHSTERDFATYAANSYTSAIAITELLGKREI</sequence>
<dbReference type="CDD" id="cd02440">
    <property type="entry name" value="AdoMet_MTases"/>
    <property type="match status" value="1"/>
</dbReference>
<evidence type="ECO:0000256" key="1">
    <source>
        <dbReference type="ARBA" id="ARBA00010633"/>
    </source>
</evidence>
<dbReference type="GO" id="GO:0005739">
    <property type="term" value="C:mitochondrion"/>
    <property type="evidence" value="ECO:0007669"/>
    <property type="project" value="TreeGrafter"/>
</dbReference>
<dbReference type="GO" id="GO:0032259">
    <property type="term" value="P:methylation"/>
    <property type="evidence" value="ECO:0007669"/>
    <property type="project" value="UniProtKB-KW"/>
</dbReference>
<organism evidence="6 7">
    <name type="scientific">Aphanomyces astaci</name>
    <name type="common">Crayfish plague agent</name>
    <dbReference type="NCBI Taxonomy" id="112090"/>
    <lineage>
        <taxon>Eukaryota</taxon>
        <taxon>Sar</taxon>
        <taxon>Stramenopiles</taxon>
        <taxon>Oomycota</taxon>
        <taxon>Saprolegniomycetes</taxon>
        <taxon>Saprolegniales</taxon>
        <taxon>Verrucalvaceae</taxon>
        <taxon>Aphanomyces</taxon>
    </lineage>
</organism>
<evidence type="ECO:0000313" key="7">
    <source>
        <dbReference type="Proteomes" id="UP000266643"/>
    </source>
</evidence>
<evidence type="ECO:0000256" key="4">
    <source>
        <dbReference type="ARBA" id="ARBA00022691"/>
    </source>
</evidence>
<dbReference type="PANTHER" id="PTHR13610">
    <property type="entry name" value="METHYLTRANSFERASE DOMAIN-CONTAINING PROTEIN"/>
    <property type="match status" value="1"/>
</dbReference>
<name>A0A397CFD2_APHAT</name>
<feature type="domain" description="Methyltransferase type 11" evidence="5">
    <location>
        <begin position="14"/>
        <end position="76"/>
    </location>
</feature>